<dbReference type="Gene3D" id="3.30.559.10">
    <property type="entry name" value="Chloramphenicol acetyltransferase-like domain"/>
    <property type="match status" value="1"/>
</dbReference>
<dbReference type="InterPro" id="IPR039551">
    <property type="entry name" value="Cho/carn_acyl_trans"/>
</dbReference>
<sequence>MVTGGNGNFILSTSCNGYTPLIGCVAPMCKDGYGVFYSIEENRIIFAMSAFKDSDETDARALYENIVHALFDLQGLLLSAKL</sequence>
<comment type="similarity">
    <text evidence="1">Belongs to the carnitine/choline acetyltransferase family.</text>
</comment>
<organism evidence="3 4">
    <name type="scientific">Rhipicephalus microplus</name>
    <name type="common">Cattle tick</name>
    <name type="synonym">Boophilus microplus</name>
    <dbReference type="NCBI Taxonomy" id="6941"/>
    <lineage>
        <taxon>Eukaryota</taxon>
        <taxon>Metazoa</taxon>
        <taxon>Ecdysozoa</taxon>
        <taxon>Arthropoda</taxon>
        <taxon>Chelicerata</taxon>
        <taxon>Arachnida</taxon>
        <taxon>Acari</taxon>
        <taxon>Parasitiformes</taxon>
        <taxon>Ixodida</taxon>
        <taxon>Ixodoidea</taxon>
        <taxon>Ixodidae</taxon>
        <taxon>Rhipicephalinae</taxon>
        <taxon>Rhipicephalus</taxon>
        <taxon>Boophilus</taxon>
    </lineage>
</organism>
<dbReference type="InterPro" id="IPR000542">
    <property type="entry name" value="Carn_acyl_trans"/>
</dbReference>
<reference evidence="3" key="1">
    <citation type="journal article" date="2020" name="Cell">
        <title>Large-Scale Comparative Analyses of Tick Genomes Elucidate Their Genetic Diversity and Vector Capacities.</title>
        <authorList>
            <consortium name="Tick Genome and Microbiome Consortium (TIGMIC)"/>
            <person name="Jia N."/>
            <person name="Wang J."/>
            <person name="Shi W."/>
            <person name="Du L."/>
            <person name="Sun Y."/>
            <person name="Zhan W."/>
            <person name="Jiang J.F."/>
            <person name="Wang Q."/>
            <person name="Zhang B."/>
            <person name="Ji P."/>
            <person name="Bell-Sakyi L."/>
            <person name="Cui X.M."/>
            <person name="Yuan T.T."/>
            <person name="Jiang B.G."/>
            <person name="Yang W.F."/>
            <person name="Lam T.T."/>
            <person name="Chang Q.C."/>
            <person name="Ding S.J."/>
            <person name="Wang X.J."/>
            <person name="Zhu J.G."/>
            <person name="Ruan X.D."/>
            <person name="Zhao L."/>
            <person name="Wei J.T."/>
            <person name="Ye R.Z."/>
            <person name="Que T.C."/>
            <person name="Du C.H."/>
            <person name="Zhou Y.H."/>
            <person name="Cheng J.X."/>
            <person name="Dai P.F."/>
            <person name="Guo W.B."/>
            <person name="Han X.H."/>
            <person name="Huang E.J."/>
            <person name="Li L.F."/>
            <person name="Wei W."/>
            <person name="Gao Y.C."/>
            <person name="Liu J.Z."/>
            <person name="Shao H.Z."/>
            <person name="Wang X."/>
            <person name="Wang C.C."/>
            <person name="Yang T.C."/>
            <person name="Huo Q.B."/>
            <person name="Li W."/>
            <person name="Chen H.Y."/>
            <person name="Chen S.E."/>
            <person name="Zhou L.G."/>
            <person name="Ni X.B."/>
            <person name="Tian J.H."/>
            <person name="Sheng Y."/>
            <person name="Liu T."/>
            <person name="Pan Y.S."/>
            <person name="Xia L.Y."/>
            <person name="Li J."/>
            <person name="Zhao F."/>
            <person name="Cao W.C."/>
        </authorList>
    </citation>
    <scope>NUCLEOTIDE SEQUENCE</scope>
    <source>
        <strain evidence="3">Rmic-2018</strain>
    </source>
</reference>
<dbReference type="VEuPathDB" id="VectorBase:LOC119178230"/>
<dbReference type="Pfam" id="PF00755">
    <property type="entry name" value="Carn_acyltransf"/>
    <property type="match status" value="1"/>
</dbReference>
<protein>
    <recommendedName>
        <fullName evidence="2">Choline/carnitine acyltransferase domain-containing protein</fullName>
    </recommendedName>
</protein>
<evidence type="ECO:0000313" key="3">
    <source>
        <dbReference type="EMBL" id="KAH8009315.1"/>
    </source>
</evidence>
<dbReference type="EMBL" id="JABSTU010000011">
    <property type="protein sequence ID" value="KAH8009315.1"/>
    <property type="molecule type" value="Genomic_DNA"/>
</dbReference>
<gene>
    <name evidence="3" type="ORF">HPB51_014451</name>
</gene>
<dbReference type="GO" id="GO:0005777">
    <property type="term" value="C:peroxisome"/>
    <property type="evidence" value="ECO:0007669"/>
    <property type="project" value="TreeGrafter"/>
</dbReference>
<reference evidence="3" key="2">
    <citation type="submission" date="2021-09" db="EMBL/GenBank/DDBJ databases">
        <authorList>
            <person name="Jia N."/>
            <person name="Wang J."/>
            <person name="Shi W."/>
            <person name="Du L."/>
            <person name="Sun Y."/>
            <person name="Zhan W."/>
            <person name="Jiang J."/>
            <person name="Wang Q."/>
            <person name="Zhang B."/>
            <person name="Ji P."/>
            <person name="Sakyi L.B."/>
            <person name="Cui X."/>
            <person name="Yuan T."/>
            <person name="Jiang B."/>
            <person name="Yang W."/>
            <person name="Lam T.T.-Y."/>
            <person name="Chang Q."/>
            <person name="Ding S."/>
            <person name="Wang X."/>
            <person name="Zhu J."/>
            <person name="Ruan X."/>
            <person name="Zhao L."/>
            <person name="Wei J."/>
            <person name="Que T."/>
            <person name="Du C."/>
            <person name="Cheng J."/>
            <person name="Dai P."/>
            <person name="Han X."/>
            <person name="Huang E."/>
            <person name="Gao Y."/>
            <person name="Liu J."/>
            <person name="Shao H."/>
            <person name="Ye R."/>
            <person name="Li L."/>
            <person name="Wei W."/>
            <person name="Wang X."/>
            <person name="Wang C."/>
            <person name="Huo Q."/>
            <person name="Li W."/>
            <person name="Guo W."/>
            <person name="Chen H."/>
            <person name="Chen S."/>
            <person name="Zhou L."/>
            <person name="Zhou L."/>
            <person name="Ni X."/>
            <person name="Tian J."/>
            <person name="Zhou Y."/>
            <person name="Sheng Y."/>
            <person name="Liu T."/>
            <person name="Pan Y."/>
            <person name="Xia L."/>
            <person name="Li J."/>
            <person name="Zhao F."/>
            <person name="Cao W."/>
        </authorList>
    </citation>
    <scope>NUCLEOTIDE SEQUENCE</scope>
    <source>
        <strain evidence="3">Rmic-2018</strain>
        <tissue evidence="3">Larvae</tissue>
    </source>
</reference>
<dbReference type="Proteomes" id="UP000821866">
    <property type="component" value="Chromosome 9"/>
</dbReference>
<proteinExistence type="inferred from homology"/>
<dbReference type="AlphaFoldDB" id="A0A9J6D5E2"/>
<name>A0A9J6D5E2_RHIMP</name>
<comment type="caution">
    <text evidence="3">The sequence shown here is derived from an EMBL/GenBank/DDBJ whole genome shotgun (WGS) entry which is preliminary data.</text>
</comment>
<dbReference type="PANTHER" id="PTHR22589:SF67">
    <property type="entry name" value="PEROXISOMAL CARNITINE O-OCTANOYLTRANSFERASE"/>
    <property type="match status" value="1"/>
</dbReference>
<feature type="domain" description="Choline/carnitine acyltransferase" evidence="2">
    <location>
        <begin position="7"/>
        <end position="66"/>
    </location>
</feature>
<evidence type="ECO:0000313" key="4">
    <source>
        <dbReference type="Proteomes" id="UP000821866"/>
    </source>
</evidence>
<evidence type="ECO:0000256" key="1">
    <source>
        <dbReference type="ARBA" id="ARBA00005232"/>
    </source>
</evidence>
<keyword evidence="4" id="KW-1185">Reference proteome</keyword>
<dbReference type="SUPFAM" id="SSF52777">
    <property type="entry name" value="CoA-dependent acyltransferases"/>
    <property type="match status" value="1"/>
</dbReference>
<accession>A0A9J6D5E2</accession>
<dbReference type="PANTHER" id="PTHR22589">
    <property type="entry name" value="CARNITINE O-ACYLTRANSFERASE"/>
    <property type="match status" value="1"/>
</dbReference>
<dbReference type="InterPro" id="IPR023213">
    <property type="entry name" value="CAT-like_dom_sf"/>
</dbReference>
<dbReference type="GO" id="GO:0008458">
    <property type="term" value="F:carnitine O-octanoyltransferase activity"/>
    <property type="evidence" value="ECO:0007669"/>
    <property type="project" value="TreeGrafter"/>
</dbReference>
<evidence type="ECO:0000259" key="2">
    <source>
        <dbReference type="Pfam" id="PF00755"/>
    </source>
</evidence>